<feature type="non-terminal residue" evidence="1">
    <location>
        <position position="57"/>
    </location>
</feature>
<accession>A0AAD6BAZ9</accession>
<keyword evidence="2" id="KW-1185">Reference proteome</keyword>
<proteinExistence type="predicted"/>
<dbReference type="AlphaFoldDB" id="A0AAD6BAZ9"/>
<sequence length="57" mass="6334">IEQDFTMVFGEEVSVWDCEVAAILLLLHLLPPTSKGKMSRVKISAKDAAGRLVKFLM</sequence>
<name>A0AAD6BAZ9_9TELE</name>
<evidence type="ECO:0000313" key="2">
    <source>
        <dbReference type="Proteomes" id="UP001219934"/>
    </source>
</evidence>
<dbReference type="Proteomes" id="UP001219934">
    <property type="component" value="Unassembled WGS sequence"/>
</dbReference>
<gene>
    <name evidence="1" type="ORF">JOQ06_029468</name>
</gene>
<comment type="caution">
    <text evidence="1">The sequence shown here is derived from an EMBL/GenBank/DDBJ whole genome shotgun (WGS) entry which is preliminary data.</text>
</comment>
<protein>
    <submittedName>
        <fullName evidence="1">Uncharacterized protein</fullName>
    </submittedName>
</protein>
<evidence type="ECO:0000313" key="1">
    <source>
        <dbReference type="EMBL" id="KAJ4940037.1"/>
    </source>
</evidence>
<dbReference type="EMBL" id="JAPTMU010000008">
    <property type="protein sequence ID" value="KAJ4940037.1"/>
    <property type="molecule type" value="Genomic_DNA"/>
</dbReference>
<organism evidence="1 2">
    <name type="scientific">Pogonophryne albipinna</name>
    <dbReference type="NCBI Taxonomy" id="1090488"/>
    <lineage>
        <taxon>Eukaryota</taxon>
        <taxon>Metazoa</taxon>
        <taxon>Chordata</taxon>
        <taxon>Craniata</taxon>
        <taxon>Vertebrata</taxon>
        <taxon>Euteleostomi</taxon>
        <taxon>Actinopterygii</taxon>
        <taxon>Neopterygii</taxon>
        <taxon>Teleostei</taxon>
        <taxon>Neoteleostei</taxon>
        <taxon>Acanthomorphata</taxon>
        <taxon>Eupercaria</taxon>
        <taxon>Perciformes</taxon>
        <taxon>Notothenioidei</taxon>
        <taxon>Pogonophryne</taxon>
    </lineage>
</organism>
<reference evidence="1" key="1">
    <citation type="submission" date="2022-11" db="EMBL/GenBank/DDBJ databases">
        <title>Chromosome-level genome of Pogonophryne albipinna.</title>
        <authorList>
            <person name="Jo E."/>
        </authorList>
    </citation>
    <scope>NUCLEOTIDE SEQUENCE</scope>
    <source>
        <strain evidence="1">SGF0006</strain>
        <tissue evidence="1">Muscle</tissue>
    </source>
</reference>
<feature type="non-terminal residue" evidence="1">
    <location>
        <position position="1"/>
    </location>
</feature>